<protein>
    <submittedName>
        <fullName evidence="1">Uncharacterized protein</fullName>
    </submittedName>
</protein>
<proteinExistence type="predicted"/>
<comment type="caution">
    <text evidence="1">The sequence shown here is derived from an EMBL/GenBank/DDBJ whole genome shotgun (WGS) entry which is preliminary data.</text>
</comment>
<dbReference type="EMBL" id="SDRB02009773">
    <property type="protein sequence ID" value="THG07789.1"/>
    <property type="molecule type" value="Genomic_DNA"/>
</dbReference>
<evidence type="ECO:0000313" key="2">
    <source>
        <dbReference type="Proteomes" id="UP000306102"/>
    </source>
</evidence>
<keyword evidence="2" id="KW-1185">Reference proteome</keyword>
<evidence type="ECO:0000313" key="1">
    <source>
        <dbReference type="EMBL" id="THG07789.1"/>
    </source>
</evidence>
<dbReference type="AlphaFoldDB" id="A0A4S4DWP8"/>
<accession>A0A4S4DWP8</accession>
<organism evidence="1 2">
    <name type="scientific">Camellia sinensis var. sinensis</name>
    <name type="common">China tea</name>
    <dbReference type="NCBI Taxonomy" id="542762"/>
    <lineage>
        <taxon>Eukaryota</taxon>
        <taxon>Viridiplantae</taxon>
        <taxon>Streptophyta</taxon>
        <taxon>Embryophyta</taxon>
        <taxon>Tracheophyta</taxon>
        <taxon>Spermatophyta</taxon>
        <taxon>Magnoliopsida</taxon>
        <taxon>eudicotyledons</taxon>
        <taxon>Gunneridae</taxon>
        <taxon>Pentapetalae</taxon>
        <taxon>asterids</taxon>
        <taxon>Ericales</taxon>
        <taxon>Theaceae</taxon>
        <taxon>Camellia</taxon>
    </lineage>
</organism>
<gene>
    <name evidence="1" type="ORF">TEA_009262</name>
</gene>
<sequence length="133" mass="15817">MTQAISSLGVEWCDWWNGGRFSRVEWVFKLATETEPSIYFWPCILDWCMFYELEQPAKNEMSAPVMVMTTLSTLQNCYRLEQDVKSPPRKNVIFKHWRWRRTNVEAWCNPVGYAPIYGRDEIDDEKPRVEEGV</sequence>
<reference evidence="1 2" key="1">
    <citation type="journal article" date="2018" name="Proc. Natl. Acad. Sci. U.S.A.">
        <title>Draft genome sequence of Camellia sinensis var. sinensis provides insights into the evolution of the tea genome and tea quality.</title>
        <authorList>
            <person name="Wei C."/>
            <person name="Yang H."/>
            <person name="Wang S."/>
            <person name="Zhao J."/>
            <person name="Liu C."/>
            <person name="Gao L."/>
            <person name="Xia E."/>
            <person name="Lu Y."/>
            <person name="Tai Y."/>
            <person name="She G."/>
            <person name="Sun J."/>
            <person name="Cao H."/>
            <person name="Tong W."/>
            <person name="Gao Q."/>
            <person name="Li Y."/>
            <person name="Deng W."/>
            <person name="Jiang X."/>
            <person name="Wang W."/>
            <person name="Chen Q."/>
            <person name="Zhang S."/>
            <person name="Li H."/>
            <person name="Wu J."/>
            <person name="Wang P."/>
            <person name="Li P."/>
            <person name="Shi C."/>
            <person name="Zheng F."/>
            <person name="Jian J."/>
            <person name="Huang B."/>
            <person name="Shan D."/>
            <person name="Shi M."/>
            <person name="Fang C."/>
            <person name="Yue Y."/>
            <person name="Li F."/>
            <person name="Li D."/>
            <person name="Wei S."/>
            <person name="Han B."/>
            <person name="Jiang C."/>
            <person name="Yin Y."/>
            <person name="Xia T."/>
            <person name="Zhang Z."/>
            <person name="Bennetzen J.L."/>
            <person name="Zhao S."/>
            <person name="Wan X."/>
        </authorList>
    </citation>
    <scope>NUCLEOTIDE SEQUENCE [LARGE SCALE GENOMIC DNA]</scope>
    <source>
        <strain evidence="2">cv. Shuchazao</strain>
        <tissue evidence="1">Leaf</tissue>
    </source>
</reference>
<dbReference type="Proteomes" id="UP000306102">
    <property type="component" value="Unassembled WGS sequence"/>
</dbReference>
<name>A0A4S4DWP8_CAMSN</name>